<organism evidence="2 3">
    <name type="scientific">Cryptomeria japonica</name>
    <name type="common">Japanese cedar</name>
    <name type="synonym">Cupressus japonica</name>
    <dbReference type="NCBI Taxonomy" id="3369"/>
    <lineage>
        <taxon>Eukaryota</taxon>
        <taxon>Viridiplantae</taxon>
        <taxon>Streptophyta</taxon>
        <taxon>Embryophyta</taxon>
        <taxon>Tracheophyta</taxon>
        <taxon>Spermatophyta</taxon>
        <taxon>Pinopsida</taxon>
        <taxon>Pinidae</taxon>
        <taxon>Conifers II</taxon>
        <taxon>Cupressales</taxon>
        <taxon>Cupressaceae</taxon>
        <taxon>Cryptomeria</taxon>
    </lineage>
</organism>
<dbReference type="GO" id="GO:0005524">
    <property type="term" value="F:ATP binding"/>
    <property type="evidence" value="ECO:0007669"/>
    <property type="project" value="InterPro"/>
</dbReference>
<reference evidence="2" key="1">
    <citation type="submission" date="2022-12" db="EMBL/GenBank/DDBJ databases">
        <title>Chromosome-Level Genome Assembly of Japanese Cedar (Cryptomeriajaponica D. Don).</title>
        <authorList>
            <person name="Fujino T."/>
            <person name="Yamaguchi K."/>
            <person name="Yokoyama T."/>
            <person name="Hamanaka T."/>
            <person name="Harazono Y."/>
            <person name="Kamada H."/>
            <person name="Kobayashi W."/>
            <person name="Ujino-Ihara T."/>
            <person name="Uchiyama K."/>
            <person name="Matsumoto A."/>
            <person name="Izuno A."/>
            <person name="Tsumura Y."/>
            <person name="Toyoda A."/>
            <person name="Shigenobu S."/>
            <person name="Moriguchi Y."/>
            <person name="Ueno S."/>
            <person name="Kasahara M."/>
        </authorList>
    </citation>
    <scope>NUCLEOTIDE SEQUENCE</scope>
</reference>
<evidence type="ECO:0000313" key="3">
    <source>
        <dbReference type="Proteomes" id="UP001234787"/>
    </source>
</evidence>
<name>A0AAD3NTI5_CRYJA</name>
<proteinExistence type="predicted"/>
<protein>
    <recommendedName>
        <fullName evidence="1">Protein kinase domain-containing protein</fullName>
    </recommendedName>
</protein>
<dbReference type="InterPro" id="IPR011009">
    <property type="entry name" value="Kinase-like_dom_sf"/>
</dbReference>
<dbReference type="AlphaFoldDB" id="A0AAD3NTI5"/>
<dbReference type="SMART" id="SM00219">
    <property type="entry name" value="TyrKc"/>
    <property type="match status" value="1"/>
</dbReference>
<evidence type="ECO:0000313" key="2">
    <source>
        <dbReference type="EMBL" id="GLJ58908.1"/>
    </source>
</evidence>
<dbReference type="InterPro" id="IPR000719">
    <property type="entry name" value="Prot_kinase_dom"/>
</dbReference>
<dbReference type="InterPro" id="IPR001245">
    <property type="entry name" value="Ser-Thr/Tyr_kinase_cat_dom"/>
</dbReference>
<gene>
    <name evidence="2" type="ORF">SUGI_1483930</name>
</gene>
<keyword evidence="3" id="KW-1185">Reference proteome</keyword>
<comment type="caution">
    <text evidence="2">The sequence shown here is derived from an EMBL/GenBank/DDBJ whole genome shotgun (WGS) entry which is preliminary data.</text>
</comment>
<dbReference type="InterPro" id="IPR051824">
    <property type="entry name" value="LRR_Rcpt-Like_S/T_Kinase"/>
</dbReference>
<dbReference type="Pfam" id="PF07714">
    <property type="entry name" value="PK_Tyr_Ser-Thr"/>
    <property type="match status" value="1"/>
</dbReference>
<sequence>MRCRNLVPLFGYCVAKGEKLLVYMHMPNGTLYEKLHVVESDGNSIDWPKRLKIAIAAARGLAWLHHICNPRVIHSNVSSKCILLNEYYEPRIAKFGLARLVNPLDTHLSTFVNGDFGVLELVSGQKPVEVENVHESFKGNLVDWISKLSKHDKERPSMHEVHHLLRAIGENYNFSDQHDDMPIVSDAAECDYSNELIVAIQPK</sequence>
<dbReference type="PANTHER" id="PTHR48006">
    <property type="entry name" value="LEUCINE-RICH REPEAT-CONTAINING PROTEIN DDB_G0281931-RELATED"/>
    <property type="match status" value="1"/>
</dbReference>
<evidence type="ECO:0000259" key="1">
    <source>
        <dbReference type="PROSITE" id="PS50011"/>
    </source>
</evidence>
<dbReference type="EMBL" id="BSEH01000598">
    <property type="protein sequence ID" value="GLJ58908.1"/>
    <property type="molecule type" value="Genomic_DNA"/>
</dbReference>
<accession>A0AAD3NTI5</accession>
<feature type="domain" description="Protein kinase" evidence="1">
    <location>
        <begin position="1"/>
        <end position="203"/>
    </location>
</feature>
<dbReference type="GO" id="GO:0004713">
    <property type="term" value="F:protein tyrosine kinase activity"/>
    <property type="evidence" value="ECO:0007669"/>
    <property type="project" value="InterPro"/>
</dbReference>
<dbReference type="Proteomes" id="UP001234787">
    <property type="component" value="Unassembled WGS sequence"/>
</dbReference>
<dbReference type="PROSITE" id="PS50011">
    <property type="entry name" value="PROTEIN_KINASE_DOM"/>
    <property type="match status" value="1"/>
</dbReference>
<dbReference type="PANTHER" id="PTHR48006:SF88">
    <property type="entry name" value="LRR RECEPTOR-LIKE KINASE FAMILY PROTEIN"/>
    <property type="match status" value="1"/>
</dbReference>
<dbReference type="SUPFAM" id="SSF56112">
    <property type="entry name" value="Protein kinase-like (PK-like)"/>
    <property type="match status" value="1"/>
</dbReference>
<dbReference type="Gene3D" id="1.10.510.10">
    <property type="entry name" value="Transferase(Phosphotransferase) domain 1"/>
    <property type="match status" value="1"/>
</dbReference>
<dbReference type="InterPro" id="IPR020635">
    <property type="entry name" value="Tyr_kinase_cat_dom"/>
</dbReference>